<evidence type="ECO:0000313" key="2">
    <source>
        <dbReference type="EMBL" id="CAG8751156.1"/>
    </source>
</evidence>
<protein>
    <submittedName>
        <fullName evidence="2">6894_t:CDS:1</fullName>
    </submittedName>
</protein>
<accession>A0A9N9NMA5</accession>
<gene>
    <name evidence="2" type="ORF">DERYTH_LOCUS16916</name>
</gene>
<reference evidence="2" key="1">
    <citation type="submission" date="2021-06" db="EMBL/GenBank/DDBJ databases">
        <authorList>
            <person name="Kallberg Y."/>
            <person name="Tangrot J."/>
            <person name="Rosling A."/>
        </authorList>
    </citation>
    <scope>NUCLEOTIDE SEQUENCE</scope>
    <source>
        <strain evidence="2">MA453B</strain>
    </source>
</reference>
<feature type="non-terminal residue" evidence="2">
    <location>
        <position position="1"/>
    </location>
</feature>
<evidence type="ECO:0000256" key="1">
    <source>
        <dbReference type="SAM" id="MobiDB-lite"/>
    </source>
</evidence>
<proteinExistence type="predicted"/>
<dbReference type="AlphaFoldDB" id="A0A9N9NMA5"/>
<dbReference type="Proteomes" id="UP000789405">
    <property type="component" value="Unassembled WGS sequence"/>
</dbReference>
<sequence length="412" mass="47647">MANLDPIIQIDRGLNRIENHLRNVGTPLNNPINIINGIRGSLNAVRHNYQSAYQDIDDVIAQRDDRDNQITWLQQDINRYRQLDTLQQNHINQLTQDGITLQNRVRDIERSHVDCLPILYNHLPENLELRVRMTAPATKDAFFTNLRNCWLESNGSRSNIQSPNIASQTHMTIPTPPPQIQYYQHPQPQSQPQQQSQENEKKSTEYLESIAMRLGYSDSASRNPDALENFIEDELYSRLGHANYHLRREPFGQVREVNTRVITRASTSGAKKVYTTKKPQKPTKVTYKCSNCGKKLENSDQEDEPIEIPVKKKSSIKKKSIVTLEQEVFLESLKHMISELIPHCPKEILIEVRTFLNSLFIKMKDQFDLHYGEKYTVKERNKGSDSSDLISPSEKLSHNKDTEYHSLNHAIK</sequence>
<dbReference type="OrthoDB" id="2410139at2759"/>
<feature type="region of interest" description="Disordered" evidence="1">
    <location>
        <begin position="168"/>
        <end position="203"/>
    </location>
</feature>
<feature type="compositionally biased region" description="Low complexity" evidence="1">
    <location>
        <begin position="180"/>
        <end position="197"/>
    </location>
</feature>
<keyword evidence="3" id="KW-1185">Reference proteome</keyword>
<dbReference type="EMBL" id="CAJVPY010015306">
    <property type="protein sequence ID" value="CAG8751156.1"/>
    <property type="molecule type" value="Genomic_DNA"/>
</dbReference>
<name>A0A9N9NMA5_9GLOM</name>
<evidence type="ECO:0000313" key="3">
    <source>
        <dbReference type="Proteomes" id="UP000789405"/>
    </source>
</evidence>
<organism evidence="2 3">
    <name type="scientific">Dentiscutata erythropus</name>
    <dbReference type="NCBI Taxonomy" id="1348616"/>
    <lineage>
        <taxon>Eukaryota</taxon>
        <taxon>Fungi</taxon>
        <taxon>Fungi incertae sedis</taxon>
        <taxon>Mucoromycota</taxon>
        <taxon>Glomeromycotina</taxon>
        <taxon>Glomeromycetes</taxon>
        <taxon>Diversisporales</taxon>
        <taxon>Gigasporaceae</taxon>
        <taxon>Dentiscutata</taxon>
    </lineage>
</organism>
<comment type="caution">
    <text evidence="2">The sequence shown here is derived from an EMBL/GenBank/DDBJ whole genome shotgun (WGS) entry which is preliminary data.</text>
</comment>